<feature type="transmembrane region" description="Helical" evidence="1">
    <location>
        <begin position="6"/>
        <end position="23"/>
    </location>
</feature>
<evidence type="ECO:0000256" key="1">
    <source>
        <dbReference type="SAM" id="Phobius"/>
    </source>
</evidence>
<organism evidence="2 3">
    <name type="scientific">Haloechinothrix salitolerans</name>
    <dbReference type="NCBI Taxonomy" id="926830"/>
    <lineage>
        <taxon>Bacteria</taxon>
        <taxon>Bacillati</taxon>
        <taxon>Actinomycetota</taxon>
        <taxon>Actinomycetes</taxon>
        <taxon>Pseudonocardiales</taxon>
        <taxon>Pseudonocardiaceae</taxon>
        <taxon>Haloechinothrix</taxon>
    </lineage>
</organism>
<dbReference type="RefSeq" id="WP_345403457.1">
    <property type="nucleotide sequence ID" value="NZ_BAABLA010000114.1"/>
</dbReference>
<keyword evidence="1" id="KW-0812">Transmembrane</keyword>
<gene>
    <name evidence="2" type="ORF">ACFQGD_09550</name>
</gene>
<keyword evidence="1" id="KW-1133">Transmembrane helix</keyword>
<comment type="caution">
    <text evidence="2">The sequence shown here is derived from an EMBL/GenBank/DDBJ whole genome shotgun (WGS) entry which is preliminary data.</text>
</comment>
<protein>
    <submittedName>
        <fullName evidence="2">Uncharacterized protein</fullName>
    </submittedName>
</protein>
<keyword evidence="1" id="KW-0472">Membrane</keyword>
<dbReference type="Proteomes" id="UP001596337">
    <property type="component" value="Unassembled WGS sequence"/>
</dbReference>
<proteinExistence type="predicted"/>
<sequence>MTTWLMFVLVIGGMAVALGRAMWPRRSRPFADRTLRGDLVTGLAAARGMGVNYQRTLDRYLRELHGERGSDRKTRC</sequence>
<keyword evidence="3" id="KW-1185">Reference proteome</keyword>
<name>A0ABW2BY11_9PSEU</name>
<evidence type="ECO:0000313" key="3">
    <source>
        <dbReference type="Proteomes" id="UP001596337"/>
    </source>
</evidence>
<dbReference type="EMBL" id="JBHSXX010000001">
    <property type="protein sequence ID" value="MFC6867394.1"/>
    <property type="molecule type" value="Genomic_DNA"/>
</dbReference>
<reference evidence="3" key="1">
    <citation type="journal article" date="2019" name="Int. J. Syst. Evol. Microbiol.">
        <title>The Global Catalogue of Microorganisms (GCM) 10K type strain sequencing project: providing services to taxonomists for standard genome sequencing and annotation.</title>
        <authorList>
            <consortium name="The Broad Institute Genomics Platform"/>
            <consortium name="The Broad Institute Genome Sequencing Center for Infectious Disease"/>
            <person name="Wu L."/>
            <person name="Ma J."/>
        </authorList>
    </citation>
    <scope>NUCLEOTIDE SEQUENCE [LARGE SCALE GENOMIC DNA]</scope>
    <source>
        <strain evidence="3">KCTC 32255</strain>
    </source>
</reference>
<accession>A0ABW2BY11</accession>
<evidence type="ECO:0000313" key="2">
    <source>
        <dbReference type="EMBL" id="MFC6867394.1"/>
    </source>
</evidence>